<feature type="transmembrane region" description="Helical" evidence="6">
    <location>
        <begin position="145"/>
        <end position="171"/>
    </location>
</feature>
<dbReference type="AlphaFoldDB" id="A0A6N7EYU4"/>
<keyword evidence="4 6" id="KW-1133">Transmembrane helix</keyword>
<organism evidence="7 8">
    <name type="scientific">Ostreibacterium oceani</name>
    <dbReference type="NCBI Taxonomy" id="2654998"/>
    <lineage>
        <taxon>Bacteria</taxon>
        <taxon>Pseudomonadati</taxon>
        <taxon>Pseudomonadota</taxon>
        <taxon>Gammaproteobacteria</taxon>
        <taxon>Cardiobacteriales</taxon>
        <taxon>Ostreibacteriaceae</taxon>
        <taxon>Ostreibacterium</taxon>
    </lineage>
</organism>
<sequence>MTLLQRLEHQLWQQQHETRLLKFAKICLAVWRIIWHSRLKQSAASLTYSTLLAIIPLLAILFTLLKSFGMDTVFQSLLLDLLAPMGNAGTEVAQYIRAFVDNTRVGVLGGVGLVFLFYSIFALFRKIEATLNHIWHVDQIRPFRIQIIGYLGAMMLTVIISAIALGLNLFFHKNVLIEQVAAYPLWAAISGYLAKAVSIIITALLLAILYAAIPNAQVKFRAAFAGGLFCTLLWLPLTAIFTKIIIFSSSYSIIYSSFASLIILLIWLNILWVLFLSGGLFGYFVQFPSLLKPQTQSRLNPAETEYYAAMLMQHIIANFKAGNGPVSLHDLIHKTQLTQRQVLELLHPFLLQGFVLPIHPQRNQYALNVDYQQLTDTRIREIARGEIRGEIRSAIK</sequence>
<evidence type="ECO:0000256" key="2">
    <source>
        <dbReference type="ARBA" id="ARBA00022475"/>
    </source>
</evidence>
<feature type="transmembrane region" description="Helical" evidence="6">
    <location>
        <begin position="105"/>
        <end position="124"/>
    </location>
</feature>
<feature type="transmembrane region" description="Helical" evidence="6">
    <location>
        <begin position="222"/>
        <end position="246"/>
    </location>
</feature>
<dbReference type="InParanoid" id="A0A6N7EYU4"/>
<dbReference type="InterPro" id="IPR017039">
    <property type="entry name" value="Virul_fac_BrkB"/>
</dbReference>
<dbReference type="Proteomes" id="UP000471298">
    <property type="component" value="Unassembled WGS sequence"/>
</dbReference>
<evidence type="ECO:0000256" key="1">
    <source>
        <dbReference type="ARBA" id="ARBA00004651"/>
    </source>
</evidence>
<keyword evidence="5 6" id="KW-0472">Membrane</keyword>
<keyword evidence="8" id="KW-1185">Reference proteome</keyword>
<accession>A0A6N7EYU4</accession>
<dbReference type="RefSeq" id="WP_152810328.1">
    <property type="nucleotide sequence ID" value="NZ_WHNW01000006.1"/>
</dbReference>
<dbReference type="GO" id="GO:0005886">
    <property type="term" value="C:plasma membrane"/>
    <property type="evidence" value="ECO:0007669"/>
    <property type="project" value="UniProtKB-SubCell"/>
</dbReference>
<keyword evidence="2" id="KW-1003">Cell membrane</keyword>
<evidence type="ECO:0000256" key="4">
    <source>
        <dbReference type="ARBA" id="ARBA00022989"/>
    </source>
</evidence>
<dbReference type="NCBIfam" id="TIGR00765">
    <property type="entry name" value="yihY_not_rbn"/>
    <property type="match status" value="1"/>
</dbReference>
<dbReference type="Pfam" id="PF03631">
    <property type="entry name" value="Virul_fac_BrkB"/>
    <property type="match status" value="1"/>
</dbReference>
<dbReference type="PANTHER" id="PTHR30213:SF0">
    <property type="entry name" value="UPF0761 MEMBRANE PROTEIN YIHY"/>
    <property type="match status" value="1"/>
</dbReference>
<feature type="transmembrane region" description="Helical" evidence="6">
    <location>
        <begin position="258"/>
        <end position="285"/>
    </location>
</feature>
<evidence type="ECO:0000313" key="8">
    <source>
        <dbReference type="Proteomes" id="UP000471298"/>
    </source>
</evidence>
<evidence type="ECO:0000256" key="3">
    <source>
        <dbReference type="ARBA" id="ARBA00022692"/>
    </source>
</evidence>
<keyword evidence="3 6" id="KW-0812">Transmembrane</keyword>
<feature type="transmembrane region" description="Helical" evidence="6">
    <location>
        <begin position="46"/>
        <end position="65"/>
    </location>
</feature>
<dbReference type="EMBL" id="WHNW01000006">
    <property type="protein sequence ID" value="MPV86327.1"/>
    <property type="molecule type" value="Genomic_DNA"/>
</dbReference>
<feature type="transmembrane region" description="Helical" evidence="6">
    <location>
        <begin position="183"/>
        <end position="210"/>
    </location>
</feature>
<gene>
    <name evidence="7" type="ORF">GCU85_06230</name>
</gene>
<evidence type="ECO:0000313" key="7">
    <source>
        <dbReference type="EMBL" id="MPV86327.1"/>
    </source>
</evidence>
<comment type="subcellular location">
    <subcellularLocation>
        <location evidence="1">Cell membrane</location>
        <topology evidence="1">Multi-pass membrane protein</topology>
    </subcellularLocation>
</comment>
<reference evidence="7 8" key="1">
    <citation type="submission" date="2019-10" db="EMBL/GenBank/DDBJ databases">
        <title>Cardiobacteriales fam. a chemoheterotrophic member of the order Cardiobacteriales, and proposal of Cardiobacteriales fam. nov.</title>
        <authorList>
            <person name="Wang C."/>
        </authorList>
    </citation>
    <scope>NUCLEOTIDE SEQUENCE [LARGE SCALE GENOMIC DNA]</scope>
    <source>
        <strain evidence="7 8">ML27</strain>
    </source>
</reference>
<evidence type="ECO:0000256" key="6">
    <source>
        <dbReference type="SAM" id="Phobius"/>
    </source>
</evidence>
<proteinExistence type="predicted"/>
<comment type="caution">
    <text evidence="7">The sequence shown here is derived from an EMBL/GenBank/DDBJ whole genome shotgun (WGS) entry which is preliminary data.</text>
</comment>
<name>A0A6N7EYU4_9GAMM</name>
<evidence type="ECO:0000256" key="5">
    <source>
        <dbReference type="ARBA" id="ARBA00023136"/>
    </source>
</evidence>
<dbReference type="PANTHER" id="PTHR30213">
    <property type="entry name" value="INNER MEMBRANE PROTEIN YHJD"/>
    <property type="match status" value="1"/>
</dbReference>
<protein>
    <submittedName>
        <fullName evidence="7">YihY family inner membrane protein</fullName>
    </submittedName>
</protein>